<comment type="subcellular location">
    <subcellularLocation>
        <location evidence="1">Mitochondrion</location>
    </subcellularLocation>
</comment>
<gene>
    <name evidence="8 10 11" type="ORF">SRAE_2000058900</name>
</gene>
<dbReference type="InterPro" id="IPR029063">
    <property type="entry name" value="SAM-dependent_MTases_sf"/>
</dbReference>
<evidence type="ECO:0000256" key="6">
    <source>
        <dbReference type="ARBA" id="ARBA00023128"/>
    </source>
</evidence>
<dbReference type="STRING" id="34506.A0A090LEH0"/>
<dbReference type="GO" id="GO:0032259">
    <property type="term" value="P:methylation"/>
    <property type="evidence" value="ECO:0007669"/>
    <property type="project" value="UniProtKB-KW"/>
</dbReference>
<accession>A0A090LEH0</accession>
<dbReference type="GO" id="GO:0046872">
    <property type="term" value="F:metal ion binding"/>
    <property type="evidence" value="ECO:0007669"/>
    <property type="project" value="UniProtKB-KW"/>
</dbReference>
<evidence type="ECO:0000313" key="10">
    <source>
        <dbReference type="WBParaSite" id="SRAE_2000058900.1"/>
    </source>
</evidence>
<dbReference type="SUPFAM" id="SSF53335">
    <property type="entry name" value="S-adenosyl-L-methionine-dependent methyltransferases"/>
    <property type="match status" value="1"/>
</dbReference>
<dbReference type="Pfam" id="PF09243">
    <property type="entry name" value="Rsm22"/>
    <property type="match status" value="2"/>
</dbReference>
<keyword evidence="6" id="KW-0496">Mitochondrion</keyword>
<dbReference type="EMBL" id="LN609529">
    <property type="protein sequence ID" value="CEF65915.1"/>
    <property type="molecule type" value="Genomic_DNA"/>
</dbReference>
<evidence type="ECO:0000313" key="11">
    <source>
        <dbReference type="WormBase" id="SRAE_2000058900"/>
    </source>
</evidence>
<dbReference type="Proteomes" id="UP000035682">
    <property type="component" value="Unplaced"/>
</dbReference>
<keyword evidence="8" id="KW-0489">Methyltransferase</keyword>
<reference evidence="10" key="2">
    <citation type="submission" date="2020-12" db="UniProtKB">
        <authorList>
            <consortium name="WormBaseParasite"/>
        </authorList>
    </citation>
    <scope>IDENTIFICATION</scope>
</reference>
<evidence type="ECO:0000256" key="4">
    <source>
        <dbReference type="ARBA" id="ARBA00023004"/>
    </source>
</evidence>
<dbReference type="GO" id="GO:0051536">
    <property type="term" value="F:iron-sulfur cluster binding"/>
    <property type="evidence" value="ECO:0007669"/>
    <property type="project" value="UniProtKB-KW"/>
</dbReference>
<keyword evidence="2" id="KW-0479">Metal-binding</keyword>
<keyword evidence="5" id="KW-0411">Iron-sulfur</keyword>
<keyword evidence="9" id="KW-1185">Reference proteome</keyword>
<dbReference type="InterPro" id="IPR015324">
    <property type="entry name" value="Ribosomal_Rsm22-like"/>
</dbReference>
<name>A0A090LEH0_STRRB</name>
<keyword evidence="4" id="KW-0408">Iron</keyword>
<evidence type="ECO:0000256" key="2">
    <source>
        <dbReference type="ARBA" id="ARBA00022723"/>
    </source>
</evidence>
<protein>
    <submittedName>
        <fullName evidence="8 10">Methyltransferase-like protein 17, mitochondrial</fullName>
    </submittedName>
</protein>
<dbReference type="CTD" id="36378279"/>
<dbReference type="GO" id="GO:0005763">
    <property type="term" value="C:mitochondrial small ribosomal subunit"/>
    <property type="evidence" value="ECO:0007669"/>
    <property type="project" value="TreeGrafter"/>
</dbReference>
<evidence type="ECO:0000313" key="8">
    <source>
        <dbReference type="EMBL" id="CEF65915.1"/>
    </source>
</evidence>
<proteinExistence type="predicted"/>
<dbReference type="AlphaFoldDB" id="A0A090LEH0"/>
<dbReference type="GO" id="GO:0008168">
    <property type="term" value="F:methyltransferase activity"/>
    <property type="evidence" value="ECO:0007669"/>
    <property type="project" value="UniProtKB-KW"/>
</dbReference>
<dbReference type="WormBase" id="SRAE_2000058900">
    <property type="protein sequence ID" value="SRP09879"/>
    <property type="gene ID" value="WBGene00260785"/>
</dbReference>
<reference evidence="8 9" key="1">
    <citation type="submission" date="2014-09" db="EMBL/GenBank/DDBJ databases">
        <authorList>
            <person name="Martin A.A."/>
        </authorList>
    </citation>
    <scope>NUCLEOTIDE SEQUENCE</scope>
    <source>
        <strain evidence="9">ED321</strain>
        <strain evidence="8">ED321 Heterogonic</strain>
    </source>
</reference>
<evidence type="ECO:0000256" key="1">
    <source>
        <dbReference type="ARBA" id="ARBA00004173"/>
    </source>
</evidence>
<dbReference type="GO" id="GO:0003735">
    <property type="term" value="F:structural constituent of ribosome"/>
    <property type="evidence" value="ECO:0007669"/>
    <property type="project" value="TreeGrafter"/>
</dbReference>
<comment type="function">
    <text evidence="7">Mitochondrial ribosome (mitoribosome) assembly factor. Binds at the interface of the head and body domains of the mitochondrial small ribosomal subunit (mt-SSU), occluding the mRNA channel and preventing compaction of the head domain towards the body. Probable inactive methyltransferase: retains the characteristic folding and ability to bind S-adenosyl-L-methionine, but it probably lost its methyltransferase activity.</text>
</comment>
<evidence type="ECO:0000256" key="5">
    <source>
        <dbReference type="ARBA" id="ARBA00023014"/>
    </source>
</evidence>
<dbReference type="PANTHER" id="PTHR13184">
    <property type="entry name" value="37S RIBOSOMAL PROTEIN S22"/>
    <property type="match status" value="1"/>
</dbReference>
<evidence type="ECO:0000256" key="3">
    <source>
        <dbReference type="ARBA" id="ARBA00022946"/>
    </source>
</evidence>
<evidence type="ECO:0000313" key="9">
    <source>
        <dbReference type="Proteomes" id="UP000035682"/>
    </source>
</evidence>
<dbReference type="OMA" id="CPHDQGC"/>
<dbReference type="OrthoDB" id="421327at2759"/>
<keyword evidence="8" id="KW-0808">Transferase</keyword>
<dbReference type="Gene3D" id="3.40.50.150">
    <property type="entry name" value="Vaccinia Virus protein VP39"/>
    <property type="match status" value="1"/>
</dbReference>
<keyword evidence="3" id="KW-0809">Transit peptide</keyword>
<evidence type="ECO:0000256" key="7">
    <source>
        <dbReference type="ARBA" id="ARBA00045681"/>
    </source>
</evidence>
<dbReference type="PANTHER" id="PTHR13184:SF5">
    <property type="entry name" value="METHYLTRANSFERASE-LIKE PROTEIN 17, MITOCHONDRIAL"/>
    <property type="match status" value="1"/>
</dbReference>
<sequence length="514" mass="58686">MVGIGHVATVANVKGINVVTKSKCILRLSQVPSLTLTKVPRIAEIPQSAVEGLKVALTQCERLPKQLQSEGDALWQKVSQRRFPASKSVVLAARNAVSKKMKEQECNDISEELYGNRIKEGERENFNMKVAKELNRMNYKWKPLTFQNVEKAAAYALGMLSSHYSEVYRVLCEFDSNKFVPETVLDFGSGVGSSFWACNEKFGKAVKEYTLVDSDPIVSNFAMDIMRNEDNKDVFVHPNVNFRRTLVPSLQTKYDLVIAHRSLIEFPNAETRMELIKSLWQRTKKYLIFIESHLYDSFDGVIEARDYILNGGKTIDFSKADAILKENGILNYKIQQIIDDNKISDFEKFFIIKAKLPQNVTIPTILEPGHVFAPCPHDKSCPKLELEDVKERSCNFSIKYKDIRADGKKTKLLNGTGNTSFSFVILQKGDREVGKEFSPRLIKYQKGNKHYTCHGCTSFFGIQQFVVSKKNQHIYHLTKSITHGDKIPYKIEVEQFLKENDYALEEEIYNLKDS</sequence>
<dbReference type="InterPro" id="IPR052571">
    <property type="entry name" value="Mt_RNA_Methyltransferase"/>
</dbReference>
<dbReference type="GO" id="GO:0006412">
    <property type="term" value="P:translation"/>
    <property type="evidence" value="ECO:0007669"/>
    <property type="project" value="InterPro"/>
</dbReference>
<dbReference type="RefSeq" id="XP_024505115.1">
    <property type="nucleotide sequence ID" value="XM_024651437.1"/>
</dbReference>
<organism evidence="8">
    <name type="scientific">Strongyloides ratti</name>
    <name type="common">Parasitic roundworm</name>
    <dbReference type="NCBI Taxonomy" id="34506"/>
    <lineage>
        <taxon>Eukaryota</taxon>
        <taxon>Metazoa</taxon>
        <taxon>Ecdysozoa</taxon>
        <taxon>Nematoda</taxon>
        <taxon>Chromadorea</taxon>
        <taxon>Rhabditida</taxon>
        <taxon>Tylenchina</taxon>
        <taxon>Panagrolaimomorpha</taxon>
        <taxon>Strongyloidoidea</taxon>
        <taxon>Strongyloididae</taxon>
        <taxon>Strongyloides</taxon>
    </lineage>
</organism>
<dbReference type="WBParaSite" id="SRAE_2000058900.1">
    <property type="protein sequence ID" value="SRAE_2000058900.1"/>
    <property type="gene ID" value="WBGene00260785"/>
</dbReference>
<dbReference type="GeneID" id="36378279"/>